<evidence type="ECO:0000256" key="7">
    <source>
        <dbReference type="ARBA" id="ARBA00023180"/>
    </source>
</evidence>
<dbReference type="Proteomes" id="UP000322000">
    <property type="component" value="Chromosome 9"/>
</dbReference>
<dbReference type="Pfam" id="PF17064">
    <property type="entry name" value="QVR"/>
    <property type="match status" value="1"/>
</dbReference>
<name>A0A7E5VWY9_TRINI</name>
<evidence type="ECO:0000256" key="6">
    <source>
        <dbReference type="ARBA" id="ARBA00023136"/>
    </source>
</evidence>
<proteinExistence type="predicted"/>
<accession>A0A7E5VWY9</accession>
<dbReference type="GO" id="GO:0098552">
    <property type="term" value="C:side of membrane"/>
    <property type="evidence" value="ECO:0007669"/>
    <property type="project" value="UniProtKB-KW"/>
</dbReference>
<dbReference type="GO" id="GO:0032222">
    <property type="term" value="P:regulation of synaptic transmission, cholinergic"/>
    <property type="evidence" value="ECO:0007669"/>
    <property type="project" value="InterPro"/>
</dbReference>
<comment type="subcellular location">
    <subcellularLocation>
        <location evidence="1">Membrane</location>
        <topology evidence="1">Lipid-anchor</topology>
        <topology evidence="1">GPI-anchor</topology>
    </subcellularLocation>
</comment>
<dbReference type="KEGG" id="tnl:113497479"/>
<dbReference type="CDD" id="cd00117">
    <property type="entry name" value="TFP"/>
    <property type="match status" value="1"/>
</dbReference>
<feature type="chain" id="PRO_5028893732" evidence="9">
    <location>
        <begin position="26"/>
        <end position="153"/>
    </location>
</feature>
<evidence type="ECO:0000256" key="4">
    <source>
        <dbReference type="ARBA" id="ARBA00022729"/>
    </source>
</evidence>
<dbReference type="OrthoDB" id="6420171at2759"/>
<dbReference type="GO" id="GO:0030431">
    <property type="term" value="P:sleep"/>
    <property type="evidence" value="ECO:0007669"/>
    <property type="project" value="InterPro"/>
</dbReference>
<dbReference type="RefSeq" id="XP_026732844.1">
    <property type="nucleotide sequence ID" value="XM_026877043.1"/>
</dbReference>
<keyword evidence="7" id="KW-0325">Glycoprotein</keyword>
<evidence type="ECO:0000256" key="1">
    <source>
        <dbReference type="ARBA" id="ARBA00004589"/>
    </source>
</evidence>
<evidence type="ECO:0000313" key="10">
    <source>
        <dbReference type="Proteomes" id="UP000322000"/>
    </source>
</evidence>
<evidence type="ECO:0000256" key="8">
    <source>
        <dbReference type="ARBA" id="ARBA00023288"/>
    </source>
</evidence>
<evidence type="ECO:0000313" key="11">
    <source>
        <dbReference type="RefSeq" id="XP_026732844.1"/>
    </source>
</evidence>
<dbReference type="InParanoid" id="A0A7E5VWY9"/>
<dbReference type="PANTHER" id="PTHR33562:SF23">
    <property type="entry name" value="PROTEIN QUIVER"/>
    <property type="match status" value="1"/>
</dbReference>
<gene>
    <name evidence="11" type="primary">LOC113497479</name>
</gene>
<evidence type="ECO:0000256" key="3">
    <source>
        <dbReference type="ARBA" id="ARBA00022692"/>
    </source>
</evidence>
<keyword evidence="2" id="KW-0336">GPI-anchor</keyword>
<evidence type="ECO:0000256" key="9">
    <source>
        <dbReference type="SAM" id="SignalP"/>
    </source>
</evidence>
<keyword evidence="3" id="KW-0812">Transmembrane</keyword>
<dbReference type="InterPro" id="IPR031424">
    <property type="entry name" value="QVR-like"/>
</dbReference>
<organism evidence="10 11">
    <name type="scientific">Trichoplusia ni</name>
    <name type="common">Cabbage looper</name>
    <dbReference type="NCBI Taxonomy" id="7111"/>
    <lineage>
        <taxon>Eukaryota</taxon>
        <taxon>Metazoa</taxon>
        <taxon>Ecdysozoa</taxon>
        <taxon>Arthropoda</taxon>
        <taxon>Hexapoda</taxon>
        <taxon>Insecta</taxon>
        <taxon>Pterygota</taxon>
        <taxon>Neoptera</taxon>
        <taxon>Endopterygota</taxon>
        <taxon>Lepidoptera</taxon>
        <taxon>Glossata</taxon>
        <taxon>Ditrysia</taxon>
        <taxon>Noctuoidea</taxon>
        <taxon>Noctuidae</taxon>
        <taxon>Plusiinae</taxon>
        <taxon>Trichoplusia</taxon>
    </lineage>
</organism>
<dbReference type="AlphaFoldDB" id="A0A7E5VWY9"/>
<dbReference type="PANTHER" id="PTHR33562">
    <property type="entry name" value="ATILLA, ISOFORM B-RELATED-RELATED"/>
    <property type="match status" value="1"/>
</dbReference>
<evidence type="ECO:0000256" key="5">
    <source>
        <dbReference type="ARBA" id="ARBA00022989"/>
    </source>
</evidence>
<keyword evidence="10" id="KW-1185">Reference proteome</keyword>
<dbReference type="GeneID" id="113497479"/>
<evidence type="ECO:0000256" key="2">
    <source>
        <dbReference type="ARBA" id="ARBA00022622"/>
    </source>
</evidence>
<keyword evidence="5" id="KW-1133">Transmembrane helix</keyword>
<protein>
    <submittedName>
        <fullName evidence="11">Uncharacterized protein LOC113497479</fullName>
    </submittedName>
</protein>
<sequence>MAVSRMCNIVLSVILPMMFSNTCNAIKCFDCNSANNSACLAMHIPKMHAIIPVVDCSEKLSNTIPNQEFFCRKITQTILHTDQTPEVRVTRGCGWVKHKRECYKADNMDHLETVCQCFGDMCNAATTFENVKMTVLTTVAALFAAFKTWRGRA</sequence>
<dbReference type="InterPro" id="IPR050975">
    <property type="entry name" value="Sleep_regulator"/>
</dbReference>
<keyword evidence="4 9" id="KW-0732">Signal</keyword>
<reference evidence="11" key="1">
    <citation type="submission" date="2025-08" db="UniProtKB">
        <authorList>
            <consortium name="RefSeq"/>
        </authorList>
    </citation>
    <scope>IDENTIFICATION</scope>
</reference>
<keyword evidence="6" id="KW-0472">Membrane</keyword>
<keyword evidence="8" id="KW-0449">Lipoprotein</keyword>
<feature type="signal peptide" evidence="9">
    <location>
        <begin position="1"/>
        <end position="25"/>
    </location>
</feature>